<evidence type="ECO:0000256" key="1">
    <source>
        <dbReference type="SAM" id="MobiDB-lite"/>
    </source>
</evidence>
<feature type="chain" id="PRO_5028822726" evidence="2">
    <location>
        <begin position="22"/>
        <end position="280"/>
    </location>
</feature>
<keyword evidence="2" id="KW-0732">Signal</keyword>
<evidence type="ECO:0000259" key="3">
    <source>
        <dbReference type="Pfam" id="PF07715"/>
    </source>
</evidence>
<dbReference type="PANTHER" id="PTHR47234:SF3">
    <property type="entry name" value="SECRETIN_TONB SHORT N-TERMINAL DOMAIN-CONTAINING PROTEIN"/>
    <property type="match status" value="1"/>
</dbReference>
<protein>
    <submittedName>
        <fullName evidence="4">TonB-dependent receptor plug domain-containing protein</fullName>
    </submittedName>
</protein>
<feature type="region of interest" description="Disordered" evidence="1">
    <location>
        <begin position="21"/>
        <end position="74"/>
    </location>
</feature>
<dbReference type="Gene3D" id="2.170.130.10">
    <property type="entry name" value="TonB-dependent receptor, plug domain"/>
    <property type="match status" value="1"/>
</dbReference>
<dbReference type="Pfam" id="PF07715">
    <property type="entry name" value="Plug"/>
    <property type="match status" value="1"/>
</dbReference>
<keyword evidence="4" id="KW-0675">Receptor</keyword>
<feature type="domain" description="TonB-dependent receptor plug" evidence="3">
    <location>
        <begin position="71"/>
        <end position="147"/>
    </location>
</feature>
<evidence type="ECO:0000313" key="5">
    <source>
        <dbReference type="Proteomes" id="UP000515955"/>
    </source>
</evidence>
<evidence type="ECO:0000313" key="4">
    <source>
        <dbReference type="EMBL" id="QNN64952.1"/>
    </source>
</evidence>
<dbReference type="PANTHER" id="PTHR47234">
    <property type="match status" value="1"/>
</dbReference>
<feature type="compositionally biased region" description="Low complexity" evidence="1">
    <location>
        <begin position="30"/>
        <end position="44"/>
    </location>
</feature>
<accession>A0A7G9SAS7</accession>
<evidence type="ECO:0000256" key="2">
    <source>
        <dbReference type="SAM" id="SignalP"/>
    </source>
</evidence>
<dbReference type="InterPro" id="IPR037066">
    <property type="entry name" value="Plug_dom_sf"/>
</dbReference>
<dbReference type="SUPFAM" id="SSF56935">
    <property type="entry name" value="Porins"/>
    <property type="match status" value="1"/>
</dbReference>
<dbReference type="EMBL" id="CP060717">
    <property type="protein sequence ID" value="QNN64952.1"/>
    <property type="molecule type" value="Genomic_DNA"/>
</dbReference>
<proteinExistence type="predicted"/>
<sequence length="280" mass="29694">MTAKALYLATAALLLPFPAAAQDAQREEPTATAAAATSSQAEPPLGEDEEEVVVTGQKPRGSVVGDIPPENTLTSRDIRATGATTISELLDSIASKTGSARGRGGERPVLLLNGQRISGFRELRDLPPEAIERMEILPEEVALKYGYSADQKVVNIVLRRRFNSTSAEVGGTIATEGGHAAGKADATKLVIANGTRSSLNVRLEGNNPLYESERDIAYDPADGADPRDFRTLNGASQSARVTGTLNRTILENVGATVTAEVGRTKNRSRFGISPSIRTLR</sequence>
<feature type="signal peptide" evidence="2">
    <location>
        <begin position="1"/>
        <end position="21"/>
    </location>
</feature>
<dbReference type="AlphaFoldDB" id="A0A7G9SAS7"/>
<dbReference type="InterPro" id="IPR012910">
    <property type="entry name" value="Plug_dom"/>
</dbReference>
<dbReference type="RefSeq" id="WP_187541951.1">
    <property type="nucleotide sequence ID" value="NZ_CP060717.1"/>
</dbReference>
<dbReference type="KEGG" id="srhi:H9L12_12190"/>
<reference evidence="4 5" key="1">
    <citation type="submission" date="2020-08" db="EMBL/GenBank/DDBJ databases">
        <title>Genome sequence of Sphingomonas rhizophila KACC 19189T.</title>
        <authorList>
            <person name="Hyun D.-W."/>
            <person name="Bae J.-W."/>
        </authorList>
    </citation>
    <scope>NUCLEOTIDE SEQUENCE [LARGE SCALE GENOMIC DNA]</scope>
    <source>
        <strain evidence="4 5">KACC 19189</strain>
    </source>
</reference>
<organism evidence="4 5">
    <name type="scientific">Sphingomonas rhizophila</name>
    <dbReference type="NCBI Taxonomy" id="2071607"/>
    <lineage>
        <taxon>Bacteria</taxon>
        <taxon>Pseudomonadati</taxon>
        <taxon>Pseudomonadota</taxon>
        <taxon>Alphaproteobacteria</taxon>
        <taxon>Sphingomonadales</taxon>
        <taxon>Sphingomonadaceae</taxon>
        <taxon>Sphingomonas</taxon>
    </lineage>
</organism>
<dbReference type="Proteomes" id="UP000515955">
    <property type="component" value="Chromosome"/>
</dbReference>
<gene>
    <name evidence="4" type="ORF">H9L12_12190</name>
</gene>
<keyword evidence="5" id="KW-1185">Reference proteome</keyword>
<name>A0A7G9SAS7_9SPHN</name>